<evidence type="ECO:0000256" key="2">
    <source>
        <dbReference type="ARBA" id="ARBA00004838"/>
    </source>
</evidence>
<dbReference type="InterPro" id="IPR036043">
    <property type="entry name" value="Phosphoglycerate_kinase_sf"/>
</dbReference>
<evidence type="ECO:0000313" key="16">
    <source>
        <dbReference type="EMBL" id="JAG29185.1"/>
    </source>
</evidence>
<dbReference type="AlphaFoldDB" id="A0A0A9YI47"/>
<dbReference type="GO" id="GO:0046872">
    <property type="term" value="F:metal ion binding"/>
    <property type="evidence" value="ECO:0007669"/>
    <property type="project" value="UniProtKB-KW"/>
</dbReference>
<keyword evidence="9" id="KW-0067">ATP-binding</keyword>
<evidence type="ECO:0000256" key="8">
    <source>
        <dbReference type="ARBA" id="ARBA00022777"/>
    </source>
</evidence>
<dbReference type="PANTHER" id="PTHR11406">
    <property type="entry name" value="PHOSPHOGLYCERATE KINASE"/>
    <property type="match status" value="1"/>
</dbReference>
<evidence type="ECO:0000256" key="1">
    <source>
        <dbReference type="ARBA" id="ARBA00001946"/>
    </source>
</evidence>
<dbReference type="UniPathway" id="UPA00109">
    <property type="reaction ID" value="UER00185"/>
</dbReference>
<feature type="region of interest" description="Disordered" evidence="14">
    <location>
        <begin position="274"/>
        <end position="293"/>
    </location>
</feature>
<dbReference type="Pfam" id="PF00162">
    <property type="entry name" value="PGK"/>
    <property type="match status" value="1"/>
</dbReference>
<comment type="cofactor">
    <cofactor evidence="1">
        <name>Mg(2+)</name>
        <dbReference type="ChEBI" id="CHEBI:18420"/>
    </cofactor>
</comment>
<dbReference type="GO" id="GO:0005524">
    <property type="term" value="F:ATP binding"/>
    <property type="evidence" value="ECO:0007669"/>
    <property type="project" value="UniProtKB-KW"/>
</dbReference>
<dbReference type="EMBL" id="GBHO01014420">
    <property type="protein sequence ID" value="JAG29184.1"/>
    <property type="molecule type" value="Transcribed_RNA"/>
</dbReference>
<evidence type="ECO:0000256" key="11">
    <source>
        <dbReference type="ARBA" id="ARBA00023152"/>
    </source>
</evidence>
<organism evidence="16">
    <name type="scientific">Lygus hesperus</name>
    <name type="common">Western plant bug</name>
    <dbReference type="NCBI Taxonomy" id="30085"/>
    <lineage>
        <taxon>Eukaryota</taxon>
        <taxon>Metazoa</taxon>
        <taxon>Ecdysozoa</taxon>
        <taxon>Arthropoda</taxon>
        <taxon>Hexapoda</taxon>
        <taxon>Insecta</taxon>
        <taxon>Pterygota</taxon>
        <taxon>Neoptera</taxon>
        <taxon>Paraneoptera</taxon>
        <taxon>Hemiptera</taxon>
        <taxon>Heteroptera</taxon>
        <taxon>Panheteroptera</taxon>
        <taxon>Cimicomorpha</taxon>
        <taxon>Miridae</taxon>
        <taxon>Mirini</taxon>
        <taxon>Lygus</taxon>
    </lineage>
</organism>
<dbReference type="GO" id="GO:0006096">
    <property type="term" value="P:glycolytic process"/>
    <property type="evidence" value="ECO:0007669"/>
    <property type="project" value="UniProtKB-UniPathway"/>
</dbReference>
<dbReference type="InterPro" id="IPR001576">
    <property type="entry name" value="Phosphoglycerate_kinase"/>
</dbReference>
<evidence type="ECO:0000256" key="4">
    <source>
        <dbReference type="ARBA" id="ARBA00013061"/>
    </source>
</evidence>
<dbReference type="EC" id="2.7.2.3" evidence="4 12"/>
<keyword evidence="6" id="KW-0479">Metal-binding</keyword>
<reference evidence="17" key="3">
    <citation type="journal article" date="2016" name="Gigascience">
        <title>De novo construction of an expanded transcriptome assembly for the western tarnished plant bug, Lygus hesperus.</title>
        <authorList>
            <person name="Tassone E.E."/>
            <person name="Geib S.M."/>
            <person name="Hall B."/>
            <person name="Fabrick J.A."/>
            <person name="Brent C.S."/>
            <person name="Hull J.J."/>
        </authorList>
    </citation>
    <scope>NUCLEOTIDE SEQUENCE</scope>
</reference>
<dbReference type="GO" id="GO:0043531">
    <property type="term" value="F:ADP binding"/>
    <property type="evidence" value="ECO:0007669"/>
    <property type="project" value="TreeGrafter"/>
</dbReference>
<reference evidence="16" key="1">
    <citation type="journal article" date="2014" name="PLoS ONE">
        <title>Transcriptome-Based Identification of ABC Transporters in the Western Tarnished Plant Bug Lygus hesperus.</title>
        <authorList>
            <person name="Hull J.J."/>
            <person name="Chaney K."/>
            <person name="Geib S.M."/>
            <person name="Fabrick J.A."/>
            <person name="Brent C.S."/>
            <person name="Walsh D."/>
            <person name="Lavine L.C."/>
        </authorList>
    </citation>
    <scope>NUCLEOTIDE SEQUENCE</scope>
</reference>
<name>A0A0A9YI47_LYGHE</name>
<comment type="pathway">
    <text evidence="2 12">Carbohydrate degradation; glycolysis; pyruvate from D-glyceraldehyde 3-phosphate: step 2/5.</text>
</comment>
<comment type="subunit">
    <text evidence="13">Monomer.</text>
</comment>
<protein>
    <recommendedName>
        <fullName evidence="4 12">Phosphoglycerate kinase</fullName>
        <ecNumber evidence="4 12">2.7.2.3</ecNumber>
    </recommendedName>
</protein>
<dbReference type="SUPFAM" id="SSF53748">
    <property type="entry name" value="Phosphoglycerate kinase"/>
    <property type="match status" value="1"/>
</dbReference>
<dbReference type="GO" id="GO:0005829">
    <property type="term" value="C:cytosol"/>
    <property type="evidence" value="ECO:0007669"/>
    <property type="project" value="TreeGrafter"/>
</dbReference>
<evidence type="ECO:0000256" key="6">
    <source>
        <dbReference type="ARBA" id="ARBA00022723"/>
    </source>
</evidence>
<evidence type="ECO:0000313" key="15">
    <source>
        <dbReference type="EMBL" id="JAG29184.1"/>
    </source>
</evidence>
<dbReference type="PRINTS" id="PR00477">
    <property type="entry name" value="PHGLYCKINASE"/>
</dbReference>
<dbReference type="Gene3D" id="3.40.50.1260">
    <property type="entry name" value="Phosphoglycerate kinase, N-terminal domain"/>
    <property type="match status" value="2"/>
</dbReference>
<keyword evidence="7" id="KW-0547">Nucleotide-binding</keyword>
<dbReference type="EMBL" id="GDHC01001282">
    <property type="protein sequence ID" value="JAQ17347.1"/>
    <property type="molecule type" value="Transcribed_RNA"/>
</dbReference>
<dbReference type="GO" id="GO:0006094">
    <property type="term" value="P:gluconeogenesis"/>
    <property type="evidence" value="ECO:0007669"/>
    <property type="project" value="TreeGrafter"/>
</dbReference>
<gene>
    <name evidence="16" type="primary">pgkA_1</name>
    <name evidence="15" type="synonym">pgkA_0</name>
    <name evidence="15" type="ORF">CM83_11478</name>
    <name evidence="16" type="ORF">CM83_11480</name>
    <name evidence="17" type="ORF">g.4022</name>
</gene>
<evidence type="ECO:0000256" key="3">
    <source>
        <dbReference type="ARBA" id="ARBA00008982"/>
    </source>
</evidence>
<feature type="region of interest" description="Disordered" evidence="14">
    <location>
        <begin position="299"/>
        <end position="366"/>
    </location>
</feature>
<evidence type="ECO:0000256" key="10">
    <source>
        <dbReference type="ARBA" id="ARBA00022842"/>
    </source>
</evidence>
<evidence type="ECO:0000256" key="7">
    <source>
        <dbReference type="ARBA" id="ARBA00022741"/>
    </source>
</evidence>
<evidence type="ECO:0000256" key="5">
    <source>
        <dbReference type="ARBA" id="ARBA00022679"/>
    </source>
</evidence>
<keyword evidence="5 12" id="KW-0808">Transferase</keyword>
<evidence type="ECO:0000256" key="9">
    <source>
        <dbReference type="ARBA" id="ARBA00022840"/>
    </source>
</evidence>
<evidence type="ECO:0000256" key="14">
    <source>
        <dbReference type="SAM" id="MobiDB-lite"/>
    </source>
</evidence>
<dbReference type="FunFam" id="3.40.50.1260:FF:000031">
    <property type="entry name" value="Phosphoglycerate kinase 1"/>
    <property type="match status" value="1"/>
</dbReference>
<reference evidence="16" key="2">
    <citation type="submission" date="2014-07" db="EMBL/GenBank/DDBJ databases">
        <authorList>
            <person name="Hull J."/>
        </authorList>
    </citation>
    <scope>NUCLEOTIDE SEQUENCE</scope>
</reference>
<evidence type="ECO:0000256" key="13">
    <source>
        <dbReference type="RuleBase" id="RU000696"/>
    </source>
</evidence>
<dbReference type="GO" id="GO:0004618">
    <property type="term" value="F:phosphoglycerate kinase activity"/>
    <property type="evidence" value="ECO:0007669"/>
    <property type="project" value="UniProtKB-EC"/>
</dbReference>
<accession>A0A0A9YI47</accession>
<keyword evidence="8 12" id="KW-0418">Kinase</keyword>
<comment type="similarity">
    <text evidence="3 12">Belongs to the phosphoglycerate kinase family.</text>
</comment>
<keyword evidence="10" id="KW-0460">Magnesium</keyword>
<dbReference type="EMBL" id="GBHO01014419">
    <property type="protein sequence ID" value="JAG29185.1"/>
    <property type="molecule type" value="Transcribed_RNA"/>
</dbReference>
<dbReference type="PANTHER" id="PTHR11406:SF0">
    <property type="entry name" value="PHOSPHOGLYCERATE KINASE"/>
    <property type="match status" value="1"/>
</dbReference>
<keyword evidence="11" id="KW-0324">Glycolysis</keyword>
<dbReference type="InterPro" id="IPR015824">
    <property type="entry name" value="Phosphoglycerate_kinase_N"/>
</dbReference>
<proteinExistence type="inferred from homology"/>
<comment type="catalytic activity">
    <reaction evidence="12">
        <text>(2R)-3-phosphoglycerate + ATP = (2R)-3-phospho-glyceroyl phosphate + ADP</text>
        <dbReference type="Rhea" id="RHEA:14801"/>
        <dbReference type="ChEBI" id="CHEBI:30616"/>
        <dbReference type="ChEBI" id="CHEBI:57604"/>
        <dbReference type="ChEBI" id="CHEBI:58272"/>
        <dbReference type="ChEBI" id="CHEBI:456216"/>
        <dbReference type="EC" id="2.7.2.3"/>
    </reaction>
</comment>
<sequence length="366" mass="38966">MAVEMHAYSTVLSRPRGPNSVGERFVAIVGSAMKITDKINVLEHLLGLIDDMIITGGMAFTFKSVIDHDCRVGSNMIDLQAISDVERLLQLAHRNKVTIHLPTDHLIAENLDPEASIGYTTDDLGMPPGWIPLDIGMKSRESFSKIIQSAHTVLWVGTVGCFEWGPFSGGTLSILQDMIQVTRKGAYTLLAGGDAAIAARRFIIGRAQAAEQVSFVSSGGGSSLVLLEGKSLYGAERLGRVDSVTGSDHTDISGGSVSSAAVSDIEMSPLLLETPDKQQQQPTPPPLSYMSNMPLMHHTKQSKDDTVAPSQHSAASTAAYPTMKGSADRKTVKLSTSSPVSDHDNVLTPSSSVASVAALSSVRRKL</sequence>
<evidence type="ECO:0000256" key="12">
    <source>
        <dbReference type="RuleBase" id="RU000532"/>
    </source>
</evidence>
<evidence type="ECO:0000313" key="17">
    <source>
        <dbReference type="EMBL" id="JAQ17347.1"/>
    </source>
</evidence>
<feature type="compositionally biased region" description="Low complexity" evidence="14">
    <location>
        <begin position="350"/>
        <end position="366"/>
    </location>
</feature>